<keyword evidence="4 12" id="KW-0349">Heme</keyword>
<dbReference type="InterPro" id="IPR002401">
    <property type="entry name" value="Cyt_P450_E_grp-I"/>
</dbReference>
<keyword evidence="7 14" id="KW-1133">Transmembrane helix</keyword>
<evidence type="ECO:0000313" key="16">
    <source>
        <dbReference type="Proteomes" id="UP000836841"/>
    </source>
</evidence>
<dbReference type="Proteomes" id="UP000836841">
    <property type="component" value="Chromosome 7"/>
</dbReference>
<reference evidence="15 16" key="1">
    <citation type="submission" date="2022-03" db="EMBL/GenBank/DDBJ databases">
        <authorList>
            <person name="Nunn A."/>
            <person name="Chopra R."/>
            <person name="Nunn A."/>
            <person name="Contreras Garrido A."/>
        </authorList>
    </citation>
    <scope>NUCLEOTIDE SEQUENCE [LARGE SCALE GENOMIC DNA]</scope>
</reference>
<dbReference type="PANTHER" id="PTHR24298">
    <property type="entry name" value="FLAVONOID 3'-MONOOXYGENASE-RELATED"/>
    <property type="match status" value="1"/>
</dbReference>
<keyword evidence="8 13" id="KW-0560">Oxidoreductase</keyword>
<evidence type="ECO:0000256" key="13">
    <source>
        <dbReference type="RuleBase" id="RU000461"/>
    </source>
</evidence>
<dbReference type="CDD" id="cd20655">
    <property type="entry name" value="CYP93"/>
    <property type="match status" value="1"/>
</dbReference>
<keyword evidence="16" id="KW-1185">Reference proteome</keyword>
<organism evidence="15 16">
    <name type="scientific">Thlaspi arvense</name>
    <name type="common">Field penny-cress</name>
    <dbReference type="NCBI Taxonomy" id="13288"/>
    <lineage>
        <taxon>Eukaryota</taxon>
        <taxon>Viridiplantae</taxon>
        <taxon>Streptophyta</taxon>
        <taxon>Embryophyta</taxon>
        <taxon>Tracheophyta</taxon>
        <taxon>Spermatophyta</taxon>
        <taxon>Magnoliopsida</taxon>
        <taxon>eudicotyledons</taxon>
        <taxon>Gunneridae</taxon>
        <taxon>Pentapetalae</taxon>
        <taxon>rosids</taxon>
        <taxon>malvids</taxon>
        <taxon>Brassicales</taxon>
        <taxon>Brassicaceae</taxon>
        <taxon>Thlaspideae</taxon>
        <taxon>Thlaspi</taxon>
    </lineage>
</organism>
<feature type="binding site" description="axial binding residue" evidence="12">
    <location>
        <position position="455"/>
    </location>
    <ligand>
        <name>heme</name>
        <dbReference type="ChEBI" id="CHEBI:30413"/>
    </ligand>
    <ligandPart>
        <name>Fe</name>
        <dbReference type="ChEBI" id="CHEBI:18248"/>
    </ligandPart>
</feature>
<evidence type="ECO:0000256" key="12">
    <source>
        <dbReference type="PIRSR" id="PIRSR602401-1"/>
    </source>
</evidence>
<dbReference type="Gene3D" id="1.10.630.10">
    <property type="entry name" value="Cytochrome P450"/>
    <property type="match status" value="1"/>
</dbReference>
<dbReference type="Pfam" id="PF00067">
    <property type="entry name" value="p450"/>
    <property type="match status" value="1"/>
</dbReference>
<accession>A0AAU9T7S5</accession>
<keyword evidence="11 14" id="KW-0472">Membrane</keyword>
<sequence length="522" mass="58992">MAELIIFDFQNCSILFLTLLCLFSTLFLFAFFFKKPTNSSDLPLSPPSLPIIGHLHLLLTAPIHKCFQNISSKYGPFLHLRIFYVPVVLVSSASMANEIVKAHDMNISFRGAIAIEECLVFGSFGFLRAPYGSYWRFIKKIITTKGIGPQALERSHGVRIVELERFYRNLLDKAEKGQGVEIGEEAMRLVNNTLGKLSMGSSFSVEEDDGAKVSEFTVKLAALSRMFFVAQIFNKPLEKLGISLLKWDIMAVSHRFEELLERILGRYEEKMNEDQGTEFMDALMAAYRDENAEYKITRKHIKALFAELFFGAGDTSSSTTRWAMAEIISNPKILERLRKEIDSVVGKTRLLQETDLPKLPYLQAVVKETLRFHPVAPVLSREFEKDCKIGDFYIPQGTTLVINAYAVMRDPDTWEDPNEFKPERFLASSRSGGQEGERREKSLKYLPFGVGRRGCPGSSLAYILVGTAVGVMVQCFDWEIKGDRVSMEEASGLRFFSALAYPLKCTPRIINHLPSDMQIPCS</sequence>
<dbReference type="FunFam" id="1.10.630.10:FF:000019">
    <property type="entry name" value="Cytochrome P450 family protein"/>
    <property type="match status" value="1"/>
</dbReference>
<dbReference type="SUPFAM" id="SSF48264">
    <property type="entry name" value="Cytochrome P450"/>
    <property type="match status" value="1"/>
</dbReference>
<protein>
    <recommendedName>
        <fullName evidence="17">Cytochrome P450</fullName>
    </recommendedName>
</protein>
<evidence type="ECO:0000256" key="8">
    <source>
        <dbReference type="ARBA" id="ARBA00023002"/>
    </source>
</evidence>
<dbReference type="AlphaFoldDB" id="A0AAU9T7S5"/>
<dbReference type="InterPro" id="IPR036396">
    <property type="entry name" value="Cyt_P450_sf"/>
</dbReference>
<evidence type="ECO:0000256" key="2">
    <source>
        <dbReference type="ARBA" id="ARBA00004167"/>
    </source>
</evidence>
<dbReference type="GO" id="GO:0016709">
    <property type="term" value="F:oxidoreductase activity, acting on paired donors, with incorporation or reduction of molecular oxygen, NAD(P)H as one donor, and incorporation of one atom of oxygen"/>
    <property type="evidence" value="ECO:0007669"/>
    <property type="project" value="TreeGrafter"/>
</dbReference>
<name>A0AAU9T7S5_THLAR</name>
<gene>
    <name evidence="15" type="ORF">TAV2_LOCUS25922</name>
</gene>
<evidence type="ECO:0000256" key="14">
    <source>
        <dbReference type="SAM" id="Phobius"/>
    </source>
</evidence>
<comment type="subcellular location">
    <subcellularLocation>
        <location evidence="2">Membrane</location>
        <topology evidence="2">Single-pass membrane protein</topology>
    </subcellularLocation>
</comment>
<dbReference type="PROSITE" id="PS00086">
    <property type="entry name" value="CYTOCHROME_P450"/>
    <property type="match status" value="1"/>
</dbReference>
<evidence type="ECO:0000256" key="11">
    <source>
        <dbReference type="ARBA" id="ARBA00023136"/>
    </source>
</evidence>
<dbReference type="InterPro" id="IPR001128">
    <property type="entry name" value="Cyt_P450"/>
</dbReference>
<evidence type="ECO:0000256" key="5">
    <source>
        <dbReference type="ARBA" id="ARBA00022692"/>
    </source>
</evidence>
<evidence type="ECO:0000256" key="4">
    <source>
        <dbReference type="ARBA" id="ARBA00022617"/>
    </source>
</evidence>
<dbReference type="EMBL" id="OU466863">
    <property type="protein sequence ID" value="CAH2079336.1"/>
    <property type="molecule type" value="Genomic_DNA"/>
</dbReference>
<comment type="cofactor">
    <cofactor evidence="1 12">
        <name>heme</name>
        <dbReference type="ChEBI" id="CHEBI:30413"/>
    </cofactor>
</comment>
<evidence type="ECO:0000256" key="3">
    <source>
        <dbReference type="ARBA" id="ARBA00010617"/>
    </source>
</evidence>
<dbReference type="GO" id="GO:0020037">
    <property type="term" value="F:heme binding"/>
    <property type="evidence" value="ECO:0007669"/>
    <property type="project" value="InterPro"/>
</dbReference>
<evidence type="ECO:0000256" key="1">
    <source>
        <dbReference type="ARBA" id="ARBA00001971"/>
    </source>
</evidence>
<evidence type="ECO:0008006" key="17">
    <source>
        <dbReference type="Google" id="ProtNLM"/>
    </source>
</evidence>
<dbReference type="PRINTS" id="PR00463">
    <property type="entry name" value="EP450I"/>
</dbReference>
<evidence type="ECO:0000256" key="6">
    <source>
        <dbReference type="ARBA" id="ARBA00022723"/>
    </source>
</evidence>
<proteinExistence type="inferred from homology"/>
<keyword evidence="9 12" id="KW-0408">Iron</keyword>
<keyword evidence="10 13" id="KW-0503">Monooxygenase</keyword>
<evidence type="ECO:0000256" key="7">
    <source>
        <dbReference type="ARBA" id="ARBA00022989"/>
    </source>
</evidence>
<comment type="similarity">
    <text evidence="3 13">Belongs to the cytochrome P450 family.</text>
</comment>
<dbReference type="InterPro" id="IPR051103">
    <property type="entry name" value="Plant_metabolite_P450s"/>
</dbReference>
<dbReference type="GO" id="GO:0016020">
    <property type="term" value="C:membrane"/>
    <property type="evidence" value="ECO:0007669"/>
    <property type="project" value="UniProtKB-SubCell"/>
</dbReference>
<keyword evidence="5 14" id="KW-0812">Transmembrane</keyword>
<evidence type="ECO:0000256" key="10">
    <source>
        <dbReference type="ARBA" id="ARBA00023033"/>
    </source>
</evidence>
<feature type="transmembrane region" description="Helical" evidence="14">
    <location>
        <begin position="12"/>
        <end position="33"/>
    </location>
</feature>
<keyword evidence="6 12" id="KW-0479">Metal-binding</keyword>
<dbReference type="InterPro" id="IPR017972">
    <property type="entry name" value="Cyt_P450_CS"/>
</dbReference>
<evidence type="ECO:0000313" key="15">
    <source>
        <dbReference type="EMBL" id="CAH2079336.1"/>
    </source>
</evidence>
<dbReference type="PANTHER" id="PTHR24298:SF477">
    <property type="entry name" value="CYTOCHROME P450"/>
    <property type="match status" value="1"/>
</dbReference>
<dbReference type="PRINTS" id="PR00385">
    <property type="entry name" value="P450"/>
</dbReference>
<dbReference type="GO" id="GO:0005506">
    <property type="term" value="F:iron ion binding"/>
    <property type="evidence" value="ECO:0007669"/>
    <property type="project" value="InterPro"/>
</dbReference>
<evidence type="ECO:0000256" key="9">
    <source>
        <dbReference type="ARBA" id="ARBA00023004"/>
    </source>
</evidence>